<evidence type="ECO:0000256" key="1">
    <source>
        <dbReference type="SAM" id="SignalP"/>
    </source>
</evidence>
<dbReference type="Proteomes" id="UP000182737">
    <property type="component" value="Unassembled WGS sequence"/>
</dbReference>
<feature type="chain" id="PRO_5010285959" evidence="1">
    <location>
        <begin position="21"/>
        <end position="137"/>
    </location>
</feature>
<reference evidence="3" key="1">
    <citation type="submission" date="2016-10" db="EMBL/GenBank/DDBJ databases">
        <authorList>
            <person name="Varghese N."/>
            <person name="Submissions S."/>
        </authorList>
    </citation>
    <scope>NUCLEOTIDE SEQUENCE [LARGE SCALE GENOMIC DNA]</scope>
    <source>
        <strain evidence="3">XBD1002</strain>
    </source>
</reference>
<dbReference type="EMBL" id="FORI01000010">
    <property type="protein sequence ID" value="SFI99944.1"/>
    <property type="molecule type" value="Genomic_DNA"/>
</dbReference>
<evidence type="ECO:0000313" key="3">
    <source>
        <dbReference type="Proteomes" id="UP000182737"/>
    </source>
</evidence>
<evidence type="ECO:0000313" key="2">
    <source>
        <dbReference type="EMBL" id="SFI99944.1"/>
    </source>
</evidence>
<accession>A0A1I3MS55</accession>
<gene>
    <name evidence="2" type="ORF">SAMN04487775_11082</name>
</gene>
<feature type="signal peptide" evidence="1">
    <location>
        <begin position="1"/>
        <end position="20"/>
    </location>
</feature>
<dbReference type="AlphaFoldDB" id="A0A1I3MS55"/>
<proteinExistence type="predicted"/>
<dbReference type="RefSeq" id="WP_074933184.1">
    <property type="nucleotide sequence ID" value="NZ_FORI01000010.1"/>
</dbReference>
<organism evidence="2 3">
    <name type="scientific">Treponema bryantii</name>
    <dbReference type="NCBI Taxonomy" id="163"/>
    <lineage>
        <taxon>Bacteria</taxon>
        <taxon>Pseudomonadati</taxon>
        <taxon>Spirochaetota</taxon>
        <taxon>Spirochaetia</taxon>
        <taxon>Spirochaetales</taxon>
        <taxon>Treponemataceae</taxon>
        <taxon>Treponema</taxon>
    </lineage>
</organism>
<sequence>MKKILSILALFAVLMGSVFAETIGDNPEDPFERDRFEREKLSTQIIVPENQHCTDKNANVKIEYMPMHDELRIYYDTLYVTYDEGEAMNTIIACMEDFVKDQKYYNYRYLEKDKRKPYKDERNQRRIVFSSHIKLTR</sequence>
<protein>
    <submittedName>
        <fullName evidence="2">Uncharacterized protein</fullName>
    </submittedName>
</protein>
<name>A0A1I3MS55_9SPIR</name>
<keyword evidence="1" id="KW-0732">Signal</keyword>
<dbReference type="OrthoDB" id="360157at2"/>
<keyword evidence="3" id="KW-1185">Reference proteome</keyword>